<dbReference type="AlphaFoldDB" id="A0A0D2FR92"/>
<reference evidence="3 4" key="1">
    <citation type="submission" date="2015-01" db="EMBL/GenBank/DDBJ databases">
        <title>The Genome Sequence of Rhinocladiella mackenzie CBS 650.93.</title>
        <authorList>
            <consortium name="The Broad Institute Genomics Platform"/>
            <person name="Cuomo C."/>
            <person name="de Hoog S."/>
            <person name="Gorbushina A."/>
            <person name="Stielow B."/>
            <person name="Teixiera M."/>
            <person name="Abouelleil A."/>
            <person name="Chapman S.B."/>
            <person name="Priest M."/>
            <person name="Young S.K."/>
            <person name="Wortman J."/>
            <person name="Nusbaum C."/>
            <person name="Birren B."/>
        </authorList>
    </citation>
    <scope>NUCLEOTIDE SEQUENCE [LARGE SCALE GENOMIC DNA]</scope>
    <source>
        <strain evidence="3 4">CBS 650.93</strain>
    </source>
</reference>
<dbReference type="GeneID" id="25293663"/>
<evidence type="ECO:0000256" key="1">
    <source>
        <dbReference type="SAM" id="MobiDB-lite"/>
    </source>
</evidence>
<keyword evidence="2" id="KW-0812">Transmembrane</keyword>
<dbReference type="EMBL" id="KN847478">
    <property type="protein sequence ID" value="KIX04722.1"/>
    <property type="molecule type" value="Genomic_DNA"/>
</dbReference>
<name>A0A0D2FR92_9EURO</name>
<feature type="transmembrane region" description="Helical" evidence="2">
    <location>
        <begin position="136"/>
        <end position="157"/>
    </location>
</feature>
<dbReference type="Proteomes" id="UP000053617">
    <property type="component" value="Unassembled WGS sequence"/>
</dbReference>
<dbReference type="VEuPathDB" id="FungiDB:Z518_05592"/>
<feature type="region of interest" description="Disordered" evidence="1">
    <location>
        <begin position="104"/>
        <end position="126"/>
    </location>
</feature>
<feature type="transmembrane region" description="Helical" evidence="2">
    <location>
        <begin position="48"/>
        <end position="69"/>
    </location>
</feature>
<organism evidence="3 4">
    <name type="scientific">Rhinocladiella mackenziei CBS 650.93</name>
    <dbReference type="NCBI Taxonomy" id="1442369"/>
    <lineage>
        <taxon>Eukaryota</taxon>
        <taxon>Fungi</taxon>
        <taxon>Dikarya</taxon>
        <taxon>Ascomycota</taxon>
        <taxon>Pezizomycotina</taxon>
        <taxon>Eurotiomycetes</taxon>
        <taxon>Chaetothyriomycetidae</taxon>
        <taxon>Chaetothyriales</taxon>
        <taxon>Herpotrichiellaceae</taxon>
        <taxon>Rhinocladiella</taxon>
    </lineage>
</organism>
<sequence>MRFAVRRVSTSDGFPISQPQNQRQPRFPPPPSQLQKPALRRLHKFRTIVLPILLAMVFTTLILGAIYAYCVAKPHTDIADQLAIDSNAEVDSSLFGRRRSLLTSRETTSTTNSSSLNGSSLSQEEEREDRESEVALMFYTLTTPIVSLVHLSFELIMHHHTPQHLSLRSIYATFLVSSSLLAAGWLTTLSFWMHCEIPPLNKSGQSVCPVQVRGHFMYGIHEVSVAKAVVGWIVFLLYAGHLVLLTMGFRAQRRVWKVSGADARDVELPQNPAREVIRVGIDGALSKELAGK</sequence>
<protein>
    <submittedName>
        <fullName evidence="3">Rhinocladiella mackenziei CBS 650.93 unplaced genomic scaffold supercont1.4, whole genome shotgun sequence</fullName>
    </submittedName>
</protein>
<proteinExistence type="predicted"/>
<dbReference type="OrthoDB" id="4148416at2759"/>
<feature type="transmembrane region" description="Helical" evidence="2">
    <location>
        <begin position="229"/>
        <end position="249"/>
    </location>
</feature>
<keyword evidence="4" id="KW-1185">Reference proteome</keyword>
<dbReference type="RefSeq" id="XP_013271858.1">
    <property type="nucleotide sequence ID" value="XM_013416404.1"/>
</dbReference>
<keyword evidence="2" id="KW-1133">Transmembrane helix</keyword>
<keyword evidence="2" id="KW-0472">Membrane</keyword>
<gene>
    <name evidence="3" type="ORF">Z518_05592</name>
</gene>
<feature type="transmembrane region" description="Helical" evidence="2">
    <location>
        <begin position="169"/>
        <end position="193"/>
    </location>
</feature>
<feature type="region of interest" description="Disordered" evidence="1">
    <location>
        <begin position="1"/>
        <end position="35"/>
    </location>
</feature>
<evidence type="ECO:0000313" key="4">
    <source>
        <dbReference type="Proteomes" id="UP000053617"/>
    </source>
</evidence>
<evidence type="ECO:0000256" key="2">
    <source>
        <dbReference type="SAM" id="Phobius"/>
    </source>
</evidence>
<dbReference type="HOGENOM" id="CLU_978444_0_0_1"/>
<evidence type="ECO:0000313" key="3">
    <source>
        <dbReference type="EMBL" id="KIX04722.1"/>
    </source>
</evidence>
<accession>A0A0D2FR92</accession>
<feature type="compositionally biased region" description="Low complexity" evidence="1">
    <location>
        <begin position="104"/>
        <end position="122"/>
    </location>
</feature>